<evidence type="ECO:0000256" key="1">
    <source>
        <dbReference type="SAM" id="Phobius"/>
    </source>
</evidence>
<sequence length="205" mass="23251">MKLFTNEQLQTISQTISDMEKTTDAELITVMATKADDYYFVPTLWAAIIALFVPALLIITPLWLELTDILLVQLAAFVVLTLIFRIPAIKYCLLPKVVKHRRASLVAREQFLANGVHRTKQHLGVMIFVCEAEHYVEILTDYGINDCISDEAWQSIVRDFTKDVKAGKTFEGFIQCLQQSGKLLTNALPYTEEKNELPNCLVVID</sequence>
<dbReference type="Proteomes" id="UP000189966">
    <property type="component" value="Unassembled WGS sequence"/>
</dbReference>
<organism evidence="3 4">
    <name type="scientific">Photobacterium piscicola</name>
    <dbReference type="NCBI Taxonomy" id="1378299"/>
    <lineage>
        <taxon>Bacteria</taxon>
        <taxon>Pseudomonadati</taxon>
        <taxon>Pseudomonadota</taxon>
        <taxon>Gammaproteobacteria</taxon>
        <taxon>Vibrionales</taxon>
        <taxon>Vibrionaceae</taxon>
        <taxon>Photobacterium</taxon>
    </lineage>
</organism>
<dbReference type="EMBL" id="FUZI01000001">
    <property type="protein sequence ID" value="SKC30910.1"/>
    <property type="molecule type" value="Genomic_DNA"/>
</dbReference>
<evidence type="ECO:0000313" key="4">
    <source>
        <dbReference type="Proteomes" id="UP000189966"/>
    </source>
</evidence>
<dbReference type="AlphaFoldDB" id="A0A1T5HVW2"/>
<reference evidence="3 4" key="1">
    <citation type="submission" date="2017-02" db="EMBL/GenBank/DDBJ databases">
        <authorList>
            <person name="Peterson S.W."/>
        </authorList>
    </citation>
    <scope>NUCLEOTIDE SEQUENCE [LARGE SCALE GENOMIC DNA]</scope>
    <source>
        <strain evidence="4">type strain: NCCB 100098</strain>
    </source>
</reference>
<dbReference type="RefSeq" id="WP_045037716.1">
    <property type="nucleotide sequence ID" value="NZ_CP175535.1"/>
</dbReference>
<evidence type="ECO:0000313" key="3">
    <source>
        <dbReference type="EMBL" id="SKC30910.1"/>
    </source>
</evidence>
<dbReference type="OrthoDB" id="5825388at2"/>
<feature type="transmembrane region" description="Helical" evidence="1">
    <location>
        <begin position="38"/>
        <end position="64"/>
    </location>
</feature>
<accession>A0A1T5HVW2</accession>
<proteinExistence type="predicted"/>
<feature type="transmembrane region" description="Helical" evidence="1">
    <location>
        <begin position="70"/>
        <end position="93"/>
    </location>
</feature>
<feature type="domain" description="TPM" evidence="2">
    <location>
        <begin position="106"/>
        <end position="180"/>
    </location>
</feature>
<dbReference type="Gene3D" id="3.10.310.50">
    <property type="match status" value="1"/>
</dbReference>
<protein>
    <recommendedName>
        <fullName evidence="2">TPM domain-containing protein</fullName>
    </recommendedName>
</protein>
<dbReference type="InterPro" id="IPR007621">
    <property type="entry name" value="TPM_dom"/>
</dbReference>
<keyword evidence="1" id="KW-1133">Transmembrane helix</keyword>
<name>A0A1T5HVW2_9GAMM</name>
<gene>
    <name evidence="3" type="ORF">CZ809_00387</name>
</gene>
<evidence type="ECO:0000259" key="2">
    <source>
        <dbReference type="Pfam" id="PF04536"/>
    </source>
</evidence>
<keyword evidence="1" id="KW-0472">Membrane</keyword>
<dbReference type="Pfam" id="PF04536">
    <property type="entry name" value="TPM_phosphatase"/>
    <property type="match status" value="1"/>
</dbReference>
<keyword evidence="1" id="KW-0812">Transmembrane</keyword>